<accession>A0AAE3TDU3</accession>
<keyword evidence="2" id="KW-1185">Reference proteome</keyword>
<name>A0AAE3TDU3_9BACT</name>
<dbReference type="Proteomes" id="UP001221302">
    <property type="component" value="Unassembled WGS sequence"/>
</dbReference>
<evidence type="ECO:0000313" key="1">
    <source>
        <dbReference type="EMBL" id="MDF1613335.1"/>
    </source>
</evidence>
<dbReference type="AlphaFoldDB" id="A0AAE3TDU3"/>
<evidence type="ECO:0000313" key="2">
    <source>
        <dbReference type="Proteomes" id="UP001221302"/>
    </source>
</evidence>
<proteinExistence type="predicted"/>
<reference evidence="1" key="1">
    <citation type="submission" date="2023-03" db="EMBL/GenBank/DDBJ databases">
        <title>Stygiobacter electus gen. nov., sp. nov., facultatively anaerobic thermotolerant bacterium of the class Ignavibacteria from a well of Yessentuki mineral water deposit.</title>
        <authorList>
            <person name="Podosokorskaya O.A."/>
            <person name="Elcheninov A.G."/>
            <person name="Petrova N.F."/>
            <person name="Zavarzina D.G."/>
            <person name="Kublanov I.V."/>
            <person name="Merkel A.Y."/>
        </authorList>
    </citation>
    <scope>NUCLEOTIDE SEQUENCE</scope>
    <source>
        <strain evidence="1">09-Me</strain>
    </source>
</reference>
<dbReference type="RefSeq" id="WP_321537108.1">
    <property type="nucleotide sequence ID" value="NZ_JARGDL010000055.1"/>
</dbReference>
<gene>
    <name evidence="1" type="ORF">P0M35_14340</name>
</gene>
<protein>
    <submittedName>
        <fullName evidence="1">Uncharacterized protein</fullName>
    </submittedName>
</protein>
<comment type="caution">
    <text evidence="1">The sequence shown here is derived from an EMBL/GenBank/DDBJ whole genome shotgun (WGS) entry which is preliminary data.</text>
</comment>
<organism evidence="1 2">
    <name type="scientific">Stygiobacter electus</name>
    <dbReference type="NCBI Taxonomy" id="3032292"/>
    <lineage>
        <taxon>Bacteria</taxon>
        <taxon>Pseudomonadati</taxon>
        <taxon>Ignavibacteriota</taxon>
        <taxon>Ignavibacteria</taxon>
        <taxon>Ignavibacteriales</taxon>
        <taxon>Melioribacteraceae</taxon>
        <taxon>Stygiobacter</taxon>
    </lineage>
</organism>
<dbReference type="EMBL" id="JARGDL010000055">
    <property type="protein sequence ID" value="MDF1613335.1"/>
    <property type="molecule type" value="Genomic_DNA"/>
</dbReference>
<sequence>MRRYIFILSLLIFIQLSSTVNSQSLKIGFRFEPAMLISEQNNSSSISFTPYSFYITAIWEPINNLGFELRPGYLLGGEYYGGFELGAFARWMISSSKFYIIGGVTNHSNDVLGSHNGGSGLSKNILYKSIGIGFQKDSKLGIDLMYYYTNDKDYAYSNVYNSYSSYRFENKKMNGILKIGFSLAWDIL</sequence>